<accession>A0A813RB22</accession>
<dbReference type="AlphaFoldDB" id="A0A813RB22"/>
<dbReference type="Proteomes" id="UP000663877">
    <property type="component" value="Unassembled WGS sequence"/>
</dbReference>
<dbReference type="PANTHER" id="PTHR45641:SF19">
    <property type="entry name" value="NEPHROCYSTIN-3"/>
    <property type="match status" value="1"/>
</dbReference>
<evidence type="ECO:0000256" key="1">
    <source>
        <dbReference type="ARBA" id="ARBA00022737"/>
    </source>
</evidence>
<evidence type="ECO:0000313" key="3">
    <source>
        <dbReference type="EMBL" id="CAF0778483.1"/>
    </source>
</evidence>
<evidence type="ECO:0000313" key="4">
    <source>
        <dbReference type="Proteomes" id="UP000663877"/>
    </source>
</evidence>
<dbReference type="SUPFAM" id="SSF48452">
    <property type="entry name" value="TPR-like"/>
    <property type="match status" value="1"/>
</dbReference>
<dbReference type="EMBL" id="CAJNOI010000009">
    <property type="protein sequence ID" value="CAF0778483.1"/>
    <property type="molecule type" value="Genomic_DNA"/>
</dbReference>
<dbReference type="InterPro" id="IPR011990">
    <property type="entry name" value="TPR-like_helical_dom_sf"/>
</dbReference>
<dbReference type="PANTHER" id="PTHR45641">
    <property type="entry name" value="TETRATRICOPEPTIDE REPEAT PROTEIN (AFU_ORTHOLOGUE AFUA_6G03870)"/>
    <property type="match status" value="1"/>
</dbReference>
<keyword evidence="1" id="KW-0677">Repeat</keyword>
<sequence length="168" mass="19857">MLKDVPEKLNDFNQIVDNKMLKTTNLLFQLKSIYERRLNLLHTSTHYFNNNQSEINQKKGVFLKETISYLNCERSALSCIKNNEYSSALPYLQQSIDIQKQIFHSDHLNLTFTYDQIGFVYEKLNRPNEALSFYELSLNIRKKILPNDHIDLAESYDNMANVFIRKLI</sequence>
<organism evidence="3 4">
    <name type="scientific">Adineta steineri</name>
    <dbReference type="NCBI Taxonomy" id="433720"/>
    <lineage>
        <taxon>Eukaryota</taxon>
        <taxon>Metazoa</taxon>
        <taxon>Spiralia</taxon>
        <taxon>Gnathifera</taxon>
        <taxon>Rotifera</taxon>
        <taxon>Eurotatoria</taxon>
        <taxon>Bdelloidea</taxon>
        <taxon>Adinetida</taxon>
        <taxon>Adinetidae</taxon>
        <taxon>Adineta</taxon>
    </lineage>
</organism>
<dbReference type="Gene3D" id="1.25.40.10">
    <property type="entry name" value="Tetratricopeptide repeat domain"/>
    <property type="match status" value="1"/>
</dbReference>
<gene>
    <name evidence="3" type="ORF">BJG266_LOCUS3984</name>
</gene>
<proteinExistence type="predicted"/>
<reference evidence="3" key="1">
    <citation type="submission" date="2021-02" db="EMBL/GenBank/DDBJ databases">
        <authorList>
            <person name="Nowell W R."/>
        </authorList>
    </citation>
    <scope>NUCLEOTIDE SEQUENCE</scope>
</reference>
<name>A0A813RB22_9BILA</name>
<comment type="caution">
    <text evidence="3">The sequence shown here is derived from an EMBL/GenBank/DDBJ whole genome shotgun (WGS) entry which is preliminary data.</text>
</comment>
<dbReference type="Pfam" id="PF13424">
    <property type="entry name" value="TPR_12"/>
    <property type="match status" value="1"/>
</dbReference>
<keyword evidence="2" id="KW-0802">TPR repeat</keyword>
<evidence type="ECO:0000256" key="2">
    <source>
        <dbReference type="ARBA" id="ARBA00022803"/>
    </source>
</evidence>
<protein>
    <submittedName>
        <fullName evidence="3">Uncharacterized protein</fullName>
    </submittedName>
</protein>